<protein>
    <submittedName>
        <fullName evidence="1">Uncharacterized protein</fullName>
    </submittedName>
</protein>
<proteinExistence type="predicted"/>
<dbReference type="EMBL" id="KF901245">
    <property type="protein sequence ID" value="AIF23940.1"/>
    <property type="molecule type" value="Genomic_DNA"/>
</dbReference>
<organism evidence="1">
    <name type="scientific">uncultured marine thaumarchaeote SAT1000_22_C02</name>
    <dbReference type="NCBI Taxonomy" id="1456394"/>
    <lineage>
        <taxon>Archaea</taxon>
        <taxon>Nitrososphaerota</taxon>
        <taxon>environmental samples</taxon>
    </lineage>
</organism>
<accession>A0A075I7W5</accession>
<reference evidence="1" key="1">
    <citation type="journal article" date="2014" name="Genome Biol. Evol.">
        <title>Pangenome evidence for extensive interdomain horizontal transfer affecting lineage core and shell genes in uncultured planktonic thaumarchaeota and euryarchaeota.</title>
        <authorList>
            <person name="Deschamps P."/>
            <person name="Zivanovic Y."/>
            <person name="Moreira D."/>
            <person name="Rodriguez-Valera F."/>
            <person name="Lopez-Garcia P."/>
        </authorList>
    </citation>
    <scope>NUCLEOTIDE SEQUENCE</scope>
</reference>
<name>A0A075I7W5_9ARCH</name>
<evidence type="ECO:0000313" key="1">
    <source>
        <dbReference type="EMBL" id="AIF23940.1"/>
    </source>
</evidence>
<sequence length="49" mass="5878">MKYLCRTCKVVCKDMIEHVKKDHKFSDKQIERSLETNPDSFKNGFEEIK</sequence>
<dbReference type="AlphaFoldDB" id="A0A075I7W5"/>